<dbReference type="VEuPathDB" id="FungiDB:MELLADRAFT_78578"/>
<protein>
    <submittedName>
        <fullName evidence="2">Uncharacterized protein</fullName>
    </submittedName>
</protein>
<keyword evidence="1" id="KW-0812">Transmembrane</keyword>
<dbReference type="InParanoid" id="F4RW49"/>
<evidence type="ECO:0000256" key="1">
    <source>
        <dbReference type="SAM" id="Phobius"/>
    </source>
</evidence>
<feature type="transmembrane region" description="Helical" evidence="1">
    <location>
        <begin position="241"/>
        <end position="265"/>
    </location>
</feature>
<feature type="transmembrane region" description="Helical" evidence="1">
    <location>
        <begin position="170"/>
        <end position="192"/>
    </location>
</feature>
<keyword evidence="3" id="KW-1185">Reference proteome</keyword>
<gene>
    <name evidence="2" type="ORF">MELLADRAFT_78578</name>
</gene>
<feature type="transmembrane region" description="Helical" evidence="1">
    <location>
        <begin position="31"/>
        <end position="56"/>
    </location>
</feature>
<accession>F4RW49</accession>
<proteinExistence type="predicted"/>
<feature type="transmembrane region" description="Helical" evidence="1">
    <location>
        <begin position="125"/>
        <end position="149"/>
    </location>
</feature>
<dbReference type="Proteomes" id="UP000001072">
    <property type="component" value="Unassembled WGS sequence"/>
</dbReference>
<dbReference type="KEGG" id="mlr:MELLADRAFT_78578"/>
<dbReference type="GeneID" id="18933135"/>
<dbReference type="OrthoDB" id="2506991at2759"/>
<organism evidence="3">
    <name type="scientific">Melampsora larici-populina (strain 98AG31 / pathotype 3-4-7)</name>
    <name type="common">Poplar leaf rust fungus</name>
    <dbReference type="NCBI Taxonomy" id="747676"/>
    <lineage>
        <taxon>Eukaryota</taxon>
        <taxon>Fungi</taxon>
        <taxon>Dikarya</taxon>
        <taxon>Basidiomycota</taxon>
        <taxon>Pucciniomycotina</taxon>
        <taxon>Pucciniomycetes</taxon>
        <taxon>Pucciniales</taxon>
        <taxon>Melampsoraceae</taxon>
        <taxon>Melampsora</taxon>
    </lineage>
</organism>
<dbReference type="RefSeq" id="XP_007413353.1">
    <property type="nucleotide sequence ID" value="XM_007413291.1"/>
</dbReference>
<evidence type="ECO:0000313" key="2">
    <source>
        <dbReference type="EMBL" id="EGG03218.1"/>
    </source>
</evidence>
<feature type="transmembrane region" description="Helical" evidence="1">
    <location>
        <begin position="77"/>
        <end position="105"/>
    </location>
</feature>
<keyword evidence="1" id="KW-0472">Membrane</keyword>
<evidence type="ECO:0000313" key="3">
    <source>
        <dbReference type="Proteomes" id="UP000001072"/>
    </source>
</evidence>
<sequence>MSRSSLSPQAKAIIHKLHGFQYPSVYPYVEWILIVCSIFYFLVIILCITILAVPFIRGPKARAKHSWLWRRHYKGHTIAYFVPNGGAAVAIAQIFGCALFEVYILLTYQSLRSAKFARHHYQYPWLTISYSPGYFGFWYSAFGALYTCLFSPSRPDANRPSKISFLPNPILMNTICIGTPIVTTLVSIAMAIESFVKTRQKNEAYDEVISRLYGGMDPSPELARYSEAGNQFIVQFRWVSFVWTIAAALAIVFYCFTIALFLRLLKTTVNVANGKKSLLGKSQLDNPLVVGQEERSAVPARARSMSGVPGVGGISLPMAKNTQVAERLRNDYR</sequence>
<keyword evidence="1" id="KW-1133">Transmembrane helix</keyword>
<dbReference type="HOGENOM" id="CLU_042563_0_0_1"/>
<dbReference type="AlphaFoldDB" id="F4RW49"/>
<name>F4RW49_MELLP</name>
<dbReference type="EMBL" id="GL883125">
    <property type="protein sequence ID" value="EGG03218.1"/>
    <property type="molecule type" value="Genomic_DNA"/>
</dbReference>
<reference evidence="3" key="1">
    <citation type="journal article" date="2011" name="Proc. Natl. Acad. Sci. U.S.A.">
        <title>Obligate biotrophy features unraveled by the genomic analysis of rust fungi.</title>
        <authorList>
            <person name="Duplessis S."/>
            <person name="Cuomo C.A."/>
            <person name="Lin Y.-C."/>
            <person name="Aerts A."/>
            <person name="Tisserant E."/>
            <person name="Veneault-Fourrey C."/>
            <person name="Joly D.L."/>
            <person name="Hacquard S."/>
            <person name="Amselem J."/>
            <person name="Cantarel B.L."/>
            <person name="Chiu R."/>
            <person name="Coutinho P.M."/>
            <person name="Feau N."/>
            <person name="Field M."/>
            <person name="Frey P."/>
            <person name="Gelhaye E."/>
            <person name="Goldberg J."/>
            <person name="Grabherr M.G."/>
            <person name="Kodira C.D."/>
            <person name="Kohler A."/>
            <person name="Kuees U."/>
            <person name="Lindquist E.A."/>
            <person name="Lucas S.M."/>
            <person name="Mago R."/>
            <person name="Mauceli E."/>
            <person name="Morin E."/>
            <person name="Murat C."/>
            <person name="Pangilinan J.L."/>
            <person name="Park R."/>
            <person name="Pearson M."/>
            <person name="Quesneville H."/>
            <person name="Rouhier N."/>
            <person name="Sakthikumar S."/>
            <person name="Salamov A.A."/>
            <person name="Schmutz J."/>
            <person name="Selles B."/>
            <person name="Shapiro H."/>
            <person name="Tanguay P."/>
            <person name="Tuskan G.A."/>
            <person name="Henrissat B."/>
            <person name="Van de Peer Y."/>
            <person name="Rouze P."/>
            <person name="Ellis J.G."/>
            <person name="Dodds P.N."/>
            <person name="Schein J.E."/>
            <person name="Zhong S."/>
            <person name="Hamelin R.C."/>
            <person name="Grigoriev I.V."/>
            <person name="Szabo L.J."/>
            <person name="Martin F."/>
        </authorList>
    </citation>
    <scope>NUCLEOTIDE SEQUENCE [LARGE SCALE GENOMIC DNA]</scope>
    <source>
        <strain evidence="3">98AG31 / pathotype 3-4-7</strain>
    </source>
</reference>